<evidence type="ECO:0000313" key="2">
    <source>
        <dbReference type="Proteomes" id="UP000821865"/>
    </source>
</evidence>
<sequence>MPRLPTGDYKIVIRPRGGQQISQLSLTELDEAMYEAAEIRYEERDMDTIYPNNFQIILVVSTPNQEPTDKYQGIKHIKANDKVYEVGADETAPKITAKGVIRGVPFEETPRGITAAVITPRNLTAIAAKRLRNTTTVIVLFDGYRVPSYVLYRGVLTRCSLDRKQMDFCKQCNRLGHRSVVCPRPNDKLCAGCGTPNPSEDHMCQSRCQLCGTDHPTADKACQAKFKKPYIVKQCQWL</sequence>
<gene>
    <name evidence="1" type="ORF">HPB49_008144</name>
</gene>
<evidence type="ECO:0000313" key="1">
    <source>
        <dbReference type="EMBL" id="KAH7940927.1"/>
    </source>
</evidence>
<protein>
    <submittedName>
        <fullName evidence="1">Uncharacterized protein</fullName>
    </submittedName>
</protein>
<keyword evidence="2" id="KW-1185">Reference proteome</keyword>
<organism evidence="1 2">
    <name type="scientific">Dermacentor silvarum</name>
    <name type="common">Tick</name>
    <dbReference type="NCBI Taxonomy" id="543639"/>
    <lineage>
        <taxon>Eukaryota</taxon>
        <taxon>Metazoa</taxon>
        <taxon>Ecdysozoa</taxon>
        <taxon>Arthropoda</taxon>
        <taxon>Chelicerata</taxon>
        <taxon>Arachnida</taxon>
        <taxon>Acari</taxon>
        <taxon>Parasitiformes</taxon>
        <taxon>Ixodida</taxon>
        <taxon>Ixodoidea</taxon>
        <taxon>Ixodidae</taxon>
        <taxon>Rhipicephalinae</taxon>
        <taxon>Dermacentor</taxon>
    </lineage>
</organism>
<reference evidence="1" key="1">
    <citation type="submission" date="2020-05" db="EMBL/GenBank/DDBJ databases">
        <title>Large-scale comparative analyses of tick genomes elucidate their genetic diversity and vector capacities.</title>
        <authorList>
            <person name="Jia N."/>
            <person name="Wang J."/>
            <person name="Shi W."/>
            <person name="Du L."/>
            <person name="Sun Y."/>
            <person name="Zhan W."/>
            <person name="Jiang J."/>
            <person name="Wang Q."/>
            <person name="Zhang B."/>
            <person name="Ji P."/>
            <person name="Sakyi L.B."/>
            <person name="Cui X."/>
            <person name="Yuan T."/>
            <person name="Jiang B."/>
            <person name="Yang W."/>
            <person name="Lam T.T.-Y."/>
            <person name="Chang Q."/>
            <person name="Ding S."/>
            <person name="Wang X."/>
            <person name="Zhu J."/>
            <person name="Ruan X."/>
            <person name="Zhao L."/>
            <person name="Wei J."/>
            <person name="Que T."/>
            <person name="Du C."/>
            <person name="Cheng J."/>
            <person name="Dai P."/>
            <person name="Han X."/>
            <person name="Huang E."/>
            <person name="Gao Y."/>
            <person name="Liu J."/>
            <person name="Shao H."/>
            <person name="Ye R."/>
            <person name="Li L."/>
            <person name="Wei W."/>
            <person name="Wang X."/>
            <person name="Wang C."/>
            <person name="Yang T."/>
            <person name="Huo Q."/>
            <person name="Li W."/>
            <person name="Guo W."/>
            <person name="Chen H."/>
            <person name="Zhou L."/>
            <person name="Ni X."/>
            <person name="Tian J."/>
            <person name="Zhou Y."/>
            <person name="Sheng Y."/>
            <person name="Liu T."/>
            <person name="Pan Y."/>
            <person name="Xia L."/>
            <person name="Li J."/>
            <person name="Zhao F."/>
            <person name="Cao W."/>
        </authorList>
    </citation>
    <scope>NUCLEOTIDE SEQUENCE</scope>
    <source>
        <strain evidence="1">Dsil-2018</strain>
    </source>
</reference>
<proteinExistence type="predicted"/>
<accession>A0ACB8CE15</accession>
<dbReference type="Proteomes" id="UP000821865">
    <property type="component" value="Chromosome 7"/>
</dbReference>
<dbReference type="EMBL" id="CM023476">
    <property type="protein sequence ID" value="KAH7940927.1"/>
    <property type="molecule type" value="Genomic_DNA"/>
</dbReference>
<comment type="caution">
    <text evidence="1">The sequence shown here is derived from an EMBL/GenBank/DDBJ whole genome shotgun (WGS) entry which is preliminary data.</text>
</comment>
<name>A0ACB8CE15_DERSI</name>